<keyword evidence="2" id="KW-0732">Signal</keyword>
<feature type="signal peptide" evidence="2">
    <location>
        <begin position="1"/>
        <end position="17"/>
    </location>
</feature>
<evidence type="ECO:0000256" key="1">
    <source>
        <dbReference type="SAM" id="Phobius"/>
    </source>
</evidence>
<accession>A0A061G992</accession>
<protein>
    <submittedName>
        <fullName evidence="3">Uncharacterized protein</fullName>
    </submittedName>
</protein>
<keyword evidence="1" id="KW-0472">Membrane</keyword>
<name>A0A061G992_THECC</name>
<dbReference type="InParanoid" id="A0A061G992"/>
<dbReference type="Gramene" id="EOY23609">
    <property type="protein sequence ID" value="EOY23609"/>
    <property type="gene ID" value="TCM_015449"/>
</dbReference>
<reference evidence="3 4" key="1">
    <citation type="journal article" date="2013" name="Genome Biol.">
        <title>The genome sequence of the most widely cultivated cacao type and its use to identify candidate genes regulating pod color.</title>
        <authorList>
            <person name="Motamayor J.C."/>
            <person name="Mockaitis K."/>
            <person name="Schmutz J."/>
            <person name="Haiminen N."/>
            <person name="Iii D.L."/>
            <person name="Cornejo O."/>
            <person name="Findley S.D."/>
            <person name="Zheng P."/>
            <person name="Utro F."/>
            <person name="Royaert S."/>
            <person name="Saski C."/>
            <person name="Jenkins J."/>
            <person name="Podicheti R."/>
            <person name="Zhao M."/>
            <person name="Scheffler B.E."/>
            <person name="Stack J.C."/>
            <person name="Feltus F.A."/>
            <person name="Mustiga G.M."/>
            <person name="Amores F."/>
            <person name="Phillips W."/>
            <person name="Marelli J.P."/>
            <person name="May G.D."/>
            <person name="Shapiro H."/>
            <person name="Ma J."/>
            <person name="Bustamante C.D."/>
            <person name="Schnell R.J."/>
            <person name="Main D."/>
            <person name="Gilbert D."/>
            <person name="Parida L."/>
            <person name="Kuhn D.N."/>
        </authorList>
    </citation>
    <scope>NUCLEOTIDE SEQUENCE [LARGE SCALE GENOMIC DNA]</scope>
    <source>
        <strain evidence="4">cv. Matina 1-6</strain>
    </source>
</reference>
<proteinExistence type="predicted"/>
<keyword evidence="4" id="KW-1185">Reference proteome</keyword>
<dbReference type="EMBL" id="CM001881">
    <property type="protein sequence ID" value="EOY23609.1"/>
    <property type="molecule type" value="Genomic_DNA"/>
</dbReference>
<dbReference type="HOGENOM" id="CLU_2417619_0_0_1"/>
<dbReference type="Proteomes" id="UP000026915">
    <property type="component" value="Chromosome 3"/>
</dbReference>
<evidence type="ECO:0000256" key="2">
    <source>
        <dbReference type="SAM" id="SignalP"/>
    </source>
</evidence>
<organism evidence="3 4">
    <name type="scientific">Theobroma cacao</name>
    <name type="common">Cacao</name>
    <name type="synonym">Cocoa</name>
    <dbReference type="NCBI Taxonomy" id="3641"/>
    <lineage>
        <taxon>Eukaryota</taxon>
        <taxon>Viridiplantae</taxon>
        <taxon>Streptophyta</taxon>
        <taxon>Embryophyta</taxon>
        <taxon>Tracheophyta</taxon>
        <taxon>Spermatophyta</taxon>
        <taxon>Magnoliopsida</taxon>
        <taxon>eudicotyledons</taxon>
        <taxon>Gunneridae</taxon>
        <taxon>Pentapetalae</taxon>
        <taxon>rosids</taxon>
        <taxon>malvids</taxon>
        <taxon>Malvales</taxon>
        <taxon>Malvaceae</taxon>
        <taxon>Byttnerioideae</taxon>
        <taxon>Theobroma</taxon>
    </lineage>
</organism>
<keyword evidence="1" id="KW-1133">Transmembrane helix</keyword>
<keyword evidence="1" id="KW-0812">Transmembrane</keyword>
<evidence type="ECO:0000313" key="3">
    <source>
        <dbReference type="EMBL" id="EOY23609.1"/>
    </source>
</evidence>
<sequence>MLPFALCVMLNLRPLLTFSSLAQLLGTFGCTIVAFGGLVGFTRVMPLASLFLGKTINHLMVLLKYDTCSSSLPYGQYGFVETKPFSKVNNLM</sequence>
<feature type="chain" id="PRO_5001598909" evidence="2">
    <location>
        <begin position="18"/>
        <end position="92"/>
    </location>
</feature>
<dbReference type="AlphaFoldDB" id="A0A061G992"/>
<gene>
    <name evidence="3" type="ORF">TCM_015449</name>
</gene>
<feature type="transmembrane region" description="Helical" evidence="1">
    <location>
        <begin position="20"/>
        <end position="41"/>
    </location>
</feature>
<evidence type="ECO:0000313" key="4">
    <source>
        <dbReference type="Proteomes" id="UP000026915"/>
    </source>
</evidence>